<gene>
    <name evidence="2" type="ORF">NIG5292_01129</name>
</gene>
<dbReference type="RefSeq" id="WP_048598499.1">
    <property type="nucleotide sequence ID" value="NZ_CBFHGK010000002.1"/>
</dbReference>
<organism evidence="2 3">
    <name type="scientific">Nereida ignava</name>
    <dbReference type="NCBI Taxonomy" id="282199"/>
    <lineage>
        <taxon>Bacteria</taxon>
        <taxon>Pseudomonadati</taxon>
        <taxon>Pseudomonadota</taxon>
        <taxon>Alphaproteobacteria</taxon>
        <taxon>Rhodobacterales</taxon>
        <taxon>Roseobacteraceae</taxon>
        <taxon>Nereida</taxon>
    </lineage>
</organism>
<evidence type="ECO:0000313" key="3">
    <source>
        <dbReference type="Proteomes" id="UP000048949"/>
    </source>
</evidence>
<accession>A0A0U1NK10</accession>
<evidence type="ECO:0000313" key="2">
    <source>
        <dbReference type="EMBL" id="CRK75086.1"/>
    </source>
</evidence>
<sequence>MLRADNRYSRLVVWLKIILPIVGLVLLSLLFLVARPATDVQSTIPYAKVEIDEIVADQRISAPTHSGVTADGDAIEFKAKLAAPSPDKPDSITSEGISARIDLKGGTTISLTAPQASVDGPTQTARLSGGVEVNTSTGVMVRTDAVTTSLETATLVTDGPVEATSSLGQITAGQMTLIQQNRGVHVLVFQNGVRVIYQP</sequence>
<dbReference type="InterPro" id="IPR010664">
    <property type="entry name" value="LipoPS_assembly_LptC-rel"/>
</dbReference>
<dbReference type="Proteomes" id="UP000048949">
    <property type="component" value="Unassembled WGS sequence"/>
</dbReference>
<keyword evidence="1" id="KW-0812">Transmembrane</keyword>
<dbReference type="OrthoDB" id="7871110at2"/>
<dbReference type="STRING" id="282199.GCA_001049735_01128"/>
<keyword evidence="1" id="KW-0472">Membrane</keyword>
<keyword evidence="1" id="KW-1133">Transmembrane helix</keyword>
<keyword evidence="3" id="KW-1185">Reference proteome</keyword>
<dbReference type="EMBL" id="CVQV01000005">
    <property type="protein sequence ID" value="CRK75086.1"/>
    <property type="molecule type" value="Genomic_DNA"/>
</dbReference>
<dbReference type="Gene3D" id="2.60.450.10">
    <property type="entry name" value="Lipopolysaccharide (LPS) transport protein A like domain"/>
    <property type="match status" value="1"/>
</dbReference>
<feature type="transmembrane region" description="Helical" evidence="1">
    <location>
        <begin position="12"/>
        <end position="34"/>
    </location>
</feature>
<evidence type="ECO:0000256" key="1">
    <source>
        <dbReference type="SAM" id="Phobius"/>
    </source>
</evidence>
<evidence type="ECO:0008006" key="4">
    <source>
        <dbReference type="Google" id="ProtNLM"/>
    </source>
</evidence>
<name>A0A0U1NK10_9RHOB</name>
<reference evidence="2 3" key="1">
    <citation type="submission" date="2015-04" db="EMBL/GenBank/DDBJ databases">
        <authorList>
            <person name="Syromyatnikov M.Y."/>
            <person name="Popov V.N."/>
        </authorList>
    </citation>
    <scope>NUCLEOTIDE SEQUENCE [LARGE SCALE GENOMIC DNA]</scope>
    <source>
        <strain evidence="2 3">CECT 5292</strain>
    </source>
</reference>
<proteinExistence type="predicted"/>
<dbReference type="Pfam" id="PF06835">
    <property type="entry name" value="LptC"/>
    <property type="match status" value="1"/>
</dbReference>
<dbReference type="AlphaFoldDB" id="A0A0U1NK10"/>
<protein>
    <recommendedName>
        <fullName evidence="4">Lipopolysaccharide-assembly, LptC-related</fullName>
    </recommendedName>
</protein>